<dbReference type="InterPro" id="IPR001310">
    <property type="entry name" value="Histidine_triad_HIT"/>
</dbReference>
<dbReference type="AlphaFoldDB" id="A0A067P5X2"/>
<dbReference type="InParanoid" id="A0A067P5X2"/>
<gene>
    <name evidence="1" type="ORF">JAAARDRAFT_143716</name>
</gene>
<dbReference type="HOGENOM" id="CLU_056776_3_0_1"/>
<sequence length="114" mass="13110">MLNFVDSNLFLDIGPLALEGALSFIPKYHAEKLHEVRDEYYSMIVVKKIAVAVGCENYNILQIVPYIHFHMISKPSESDSEVLVIRWPTQQVSKEELAKLYEELQDLKASSRNI</sequence>
<dbReference type="STRING" id="933084.A0A067P5X2"/>
<dbReference type="Gene3D" id="3.30.428.10">
    <property type="entry name" value="HIT-like"/>
    <property type="match status" value="1"/>
</dbReference>
<dbReference type="GO" id="GO:0009117">
    <property type="term" value="P:nucleotide metabolic process"/>
    <property type="evidence" value="ECO:0007669"/>
    <property type="project" value="TreeGrafter"/>
</dbReference>
<evidence type="ECO:0008006" key="3">
    <source>
        <dbReference type="Google" id="ProtNLM"/>
    </source>
</evidence>
<dbReference type="OrthoDB" id="672793at2759"/>
<keyword evidence="2" id="KW-1185">Reference proteome</keyword>
<dbReference type="InterPro" id="IPR036265">
    <property type="entry name" value="HIT-like_sf"/>
</dbReference>
<dbReference type="PANTHER" id="PTHR46648:SF1">
    <property type="entry name" value="ADENOSINE 5'-MONOPHOSPHORAMIDASE HNT1"/>
    <property type="match status" value="1"/>
</dbReference>
<protein>
    <recommendedName>
        <fullName evidence="3">HIT domain-containing protein</fullName>
    </recommendedName>
</protein>
<dbReference type="Proteomes" id="UP000027265">
    <property type="component" value="Unassembled WGS sequence"/>
</dbReference>
<dbReference type="EMBL" id="KL197794">
    <property type="protein sequence ID" value="KDQ49240.1"/>
    <property type="molecule type" value="Genomic_DNA"/>
</dbReference>
<name>A0A067P5X2_9AGAM</name>
<accession>A0A067P5X2</accession>
<evidence type="ECO:0000313" key="2">
    <source>
        <dbReference type="Proteomes" id="UP000027265"/>
    </source>
</evidence>
<reference evidence="2" key="1">
    <citation type="journal article" date="2014" name="Proc. Natl. Acad. Sci. U.S.A.">
        <title>Extensive sampling of basidiomycete genomes demonstrates inadequacy of the white-rot/brown-rot paradigm for wood decay fungi.</title>
        <authorList>
            <person name="Riley R."/>
            <person name="Salamov A.A."/>
            <person name="Brown D.W."/>
            <person name="Nagy L.G."/>
            <person name="Floudas D."/>
            <person name="Held B.W."/>
            <person name="Levasseur A."/>
            <person name="Lombard V."/>
            <person name="Morin E."/>
            <person name="Otillar R."/>
            <person name="Lindquist E.A."/>
            <person name="Sun H."/>
            <person name="LaButti K.M."/>
            <person name="Schmutz J."/>
            <person name="Jabbour D."/>
            <person name="Luo H."/>
            <person name="Baker S.E."/>
            <person name="Pisabarro A.G."/>
            <person name="Walton J.D."/>
            <person name="Blanchette R.A."/>
            <person name="Henrissat B."/>
            <person name="Martin F."/>
            <person name="Cullen D."/>
            <person name="Hibbett D.S."/>
            <person name="Grigoriev I.V."/>
        </authorList>
    </citation>
    <scope>NUCLEOTIDE SEQUENCE [LARGE SCALE GENOMIC DNA]</scope>
    <source>
        <strain evidence="2">MUCL 33604</strain>
    </source>
</reference>
<dbReference type="SUPFAM" id="SSF54197">
    <property type="entry name" value="HIT-like"/>
    <property type="match status" value="1"/>
</dbReference>
<organism evidence="1 2">
    <name type="scientific">Jaapia argillacea MUCL 33604</name>
    <dbReference type="NCBI Taxonomy" id="933084"/>
    <lineage>
        <taxon>Eukaryota</taxon>
        <taxon>Fungi</taxon>
        <taxon>Dikarya</taxon>
        <taxon>Basidiomycota</taxon>
        <taxon>Agaricomycotina</taxon>
        <taxon>Agaricomycetes</taxon>
        <taxon>Agaricomycetidae</taxon>
        <taxon>Jaapiales</taxon>
        <taxon>Jaapiaceae</taxon>
        <taxon>Jaapia</taxon>
    </lineage>
</organism>
<evidence type="ECO:0000313" key="1">
    <source>
        <dbReference type="EMBL" id="KDQ49240.1"/>
    </source>
</evidence>
<dbReference type="PANTHER" id="PTHR46648">
    <property type="entry name" value="HIT FAMILY PROTEIN 1"/>
    <property type="match status" value="1"/>
</dbReference>
<proteinExistence type="predicted"/>